<dbReference type="RefSeq" id="XP_037148476.1">
    <property type="nucleotide sequence ID" value="XM_037296494.1"/>
</dbReference>
<evidence type="ECO:0000313" key="3">
    <source>
        <dbReference type="Proteomes" id="UP000593566"/>
    </source>
</evidence>
<proteinExistence type="predicted"/>
<comment type="caution">
    <text evidence="2">The sequence shown here is derived from an EMBL/GenBank/DDBJ whole genome shotgun (WGS) entry which is preliminary data.</text>
</comment>
<dbReference type="GeneID" id="59333991"/>
<sequence>MKIPLLDAFCSSFLSITNSLLPNPPFSNFQFTQKPEHNMAPGQLPRPTRQPNHPPFPDPTQHKGQERVHRPSSEAYQAFRLRMDMQHHSWLQRTKDHFHQLIMWAERQPSNGTVRKVERPNDEDRFAVAYGTGPDPDLRDLLEKIFAKHGEVSLQHDGRDSTGKHWIKCFGKMQPGSLERPTEKAIVCVSSKLEMATIPRPRTRVVPGKGKEKATRGGNEWPPQVPGVVKGAPENLFSLPWFKQLPWLEPGVAEVLREKMEAEEFEFEAERWEQLARRRRRG</sequence>
<dbReference type="AlphaFoldDB" id="A0A8H6C9G2"/>
<reference evidence="2 3" key="1">
    <citation type="journal article" date="2020" name="Genomics">
        <title>Complete, high-quality genomes from long-read metagenomic sequencing of two wolf lichen thalli reveals enigmatic genome architecture.</title>
        <authorList>
            <person name="McKenzie S.K."/>
            <person name="Walston R.F."/>
            <person name="Allen J.L."/>
        </authorList>
    </citation>
    <scope>NUCLEOTIDE SEQUENCE [LARGE SCALE GENOMIC DNA]</scope>
    <source>
        <strain evidence="2">WasteWater1</strain>
    </source>
</reference>
<dbReference type="EMBL" id="JACCJB010000021">
    <property type="protein sequence ID" value="KAF6219041.1"/>
    <property type="molecule type" value="Genomic_DNA"/>
</dbReference>
<feature type="region of interest" description="Disordered" evidence="1">
    <location>
        <begin position="203"/>
        <end position="226"/>
    </location>
</feature>
<accession>A0A8H6C9G2</accession>
<feature type="region of interest" description="Disordered" evidence="1">
    <location>
        <begin position="27"/>
        <end position="71"/>
    </location>
</feature>
<evidence type="ECO:0000256" key="1">
    <source>
        <dbReference type="SAM" id="MobiDB-lite"/>
    </source>
</evidence>
<protein>
    <submittedName>
        <fullName evidence="2">Uncharacterized protein</fullName>
    </submittedName>
</protein>
<name>A0A8H6C9G2_9LECA</name>
<organism evidence="2 3">
    <name type="scientific">Letharia lupina</name>
    <dbReference type="NCBI Taxonomy" id="560253"/>
    <lineage>
        <taxon>Eukaryota</taxon>
        <taxon>Fungi</taxon>
        <taxon>Dikarya</taxon>
        <taxon>Ascomycota</taxon>
        <taxon>Pezizomycotina</taxon>
        <taxon>Lecanoromycetes</taxon>
        <taxon>OSLEUM clade</taxon>
        <taxon>Lecanoromycetidae</taxon>
        <taxon>Lecanorales</taxon>
        <taxon>Lecanorineae</taxon>
        <taxon>Parmeliaceae</taxon>
        <taxon>Letharia</taxon>
    </lineage>
</organism>
<evidence type="ECO:0000313" key="2">
    <source>
        <dbReference type="EMBL" id="KAF6219041.1"/>
    </source>
</evidence>
<dbReference type="Proteomes" id="UP000593566">
    <property type="component" value="Unassembled WGS sequence"/>
</dbReference>
<feature type="compositionally biased region" description="Basic and acidic residues" evidence="1">
    <location>
        <begin position="60"/>
        <end position="71"/>
    </location>
</feature>
<gene>
    <name evidence="2" type="ORF">HO133_005585</name>
</gene>
<keyword evidence="3" id="KW-1185">Reference proteome</keyword>